<evidence type="ECO:0000313" key="4">
    <source>
        <dbReference type="Proteomes" id="UP000199589"/>
    </source>
</evidence>
<dbReference type="RefSeq" id="WP_091895437.1">
    <property type="nucleotide sequence ID" value="NZ_FOSJ01000002.1"/>
</dbReference>
<dbReference type="InterPro" id="IPR038610">
    <property type="entry name" value="FliK-like_C_sf"/>
</dbReference>
<gene>
    <name evidence="3" type="ORF">SAMN04488569_100264</name>
</gene>
<accession>A0A1I3V6H2</accession>
<dbReference type="EMBL" id="FOSJ01000002">
    <property type="protein sequence ID" value="SFJ91028.1"/>
    <property type="molecule type" value="Genomic_DNA"/>
</dbReference>
<proteinExistence type="predicted"/>
<evidence type="ECO:0000313" key="3">
    <source>
        <dbReference type="EMBL" id="SFJ91028.1"/>
    </source>
</evidence>
<dbReference type="InterPro" id="IPR021136">
    <property type="entry name" value="Flagellar_hook_control-like_C"/>
</dbReference>
<evidence type="ECO:0000259" key="2">
    <source>
        <dbReference type="Pfam" id="PF02120"/>
    </source>
</evidence>
<keyword evidence="4" id="KW-1185">Reference proteome</keyword>
<feature type="compositionally biased region" description="Basic and acidic residues" evidence="1">
    <location>
        <begin position="18"/>
        <end position="28"/>
    </location>
</feature>
<protein>
    <submittedName>
        <fullName evidence="3">Hook-length control protein FliK</fullName>
    </submittedName>
</protein>
<dbReference type="OrthoDB" id="2165978at2"/>
<organism evidence="3 4">
    <name type="scientific">Marinilactibacillus piezotolerans</name>
    <dbReference type="NCBI Taxonomy" id="258723"/>
    <lineage>
        <taxon>Bacteria</taxon>
        <taxon>Bacillati</taxon>
        <taxon>Bacillota</taxon>
        <taxon>Bacilli</taxon>
        <taxon>Lactobacillales</taxon>
        <taxon>Carnobacteriaceae</taxon>
        <taxon>Marinilactibacillus</taxon>
    </lineage>
</organism>
<feature type="compositionally biased region" description="Basic and acidic residues" evidence="1">
    <location>
        <begin position="35"/>
        <end position="67"/>
    </location>
</feature>
<name>A0A1I3V6H2_9LACT</name>
<dbReference type="Gene3D" id="3.30.750.140">
    <property type="match status" value="1"/>
</dbReference>
<feature type="region of interest" description="Disordered" evidence="1">
    <location>
        <begin position="1"/>
        <end position="67"/>
    </location>
</feature>
<dbReference type="CDD" id="cd17470">
    <property type="entry name" value="T3SS_Flik_C"/>
    <property type="match status" value="1"/>
</dbReference>
<dbReference type="Proteomes" id="UP000199589">
    <property type="component" value="Unassembled WGS sequence"/>
</dbReference>
<evidence type="ECO:0000256" key="1">
    <source>
        <dbReference type="SAM" id="MobiDB-lite"/>
    </source>
</evidence>
<dbReference type="Pfam" id="PF02120">
    <property type="entry name" value="Flg_hook"/>
    <property type="match status" value="1"/>
</dbReference>
<reference evidence="4" key="1">
    <citation type="submission" date="2016-10" db="EMBL/GenBank/DDBJ databases">
        <authorList>
            <person name="Varghese N."/>
            <person name="Submissions S."/>
        </authorList>
    </citation>
    <scope>NUCLEOTIDE SEQUENCE [LARGE SCALE GENOMIC DNA]</scope>
    <source>
        <strain evidence="4">DSM 16108</strain>
    </source>
</reference>
<feature type="domain" description="Flagellar hook-length control protein-like C-terminal" evidence="2">
    <location>
        <begin position="352"/>
        <end position="420"/>
    </location>
</feature>
<feature type="compositionally biased region" description="Polar residues" evidence="1">
    <location>
        <begin position="1"/>
        <end position="17"/>
    </location>
</feature>
<sequence>MNNLIQVQPSKATISKTGNKEKKSDEKMFVSYLKKHSDTKQEATKNKNNNSEEKNINKQENESTEKNKNHIELSALIPQLIKILQETPDAVAKLGKKDLKQIISVISNFDETAKLTQEEIEHLNKIVEQLKNTETNSNVVKSIPETKSFEIKNQLSNSIVQEKTIEQSEIAQPINSSTSKMQMQDLETETLQLIKLLKNSENLSLQDDVDLVGDAKQNNDLINYIKQINLVGKQESEPPVFQTIENSQIENGLMKESQTTQPINTLGVVEADSLSEQHLVNNMASDGKSKEHTHSDLRVEIAQTDAAAQKMGTNENTSVVTKENPTVLNKEVADRLQSLVTERIQNPGKPETIKSTVQLTPETLGKVTIELEMIDNKLVGKLVVTSEDAKRLVEQQLKNFGGNTAAQSIKIDKLEVLVTPAQEAFDAAFNFSDQQQSDQKFQQAIKNKKLYLSKNDKEIENETAIDTHIIKGRLNVIA</sequence>
<dbReference type="AlphaFoldDB" id="A0A1I3V6H2"/>